<comment type="caution">
    <text evidence="2">The sequence shown here is derived from an EMBL/GenBank/DDBJ whole genome shotgun (WGS) entry which is preliminary data.</text>
</comment>
<feature type="region of interest" description="Disordered" evidence="1">
    <location>
        <begin position="310"/>
        <end position="352"/>
    </location>
</feature>
<organism evidence="2 3">
    <name type="scientific">Tribonema minus</name>
    <dbReference type="NCBI Taxonomy" id="303371"/>
    <lineage>
        <taxon>Eukaryota</taxon>
        <taxon>Sar</taxon>
        <taxon>Stramenopiles</taxon>
        <taxon>Ochrophyta</taxon>
        <taxon>PX clade</taxon>
        <taxon>Xanthophyceae</taxon>
        <taxon>Tribonematales</taxon>
        <taxon>Tribonemataceae</taxon>
        <taxon>Tribonema</taxon>
    </lineage>
</organism>
<feature type="region of interest" description="Disordered" evidence="1">
    <location>
        <begin position="876"/>
        <end position="948"/>
    </location>
</feature>
<evidence type="ECO:0000313" key="2">
    <source>
        <dbReference type="EMBL" id="KAG5189354.1"/>
    </source>
</evidence>
<dbReference type="EMBL" id="JAFCMP010000052">
    <property type="protein sequence ID" value="KAG5189354.1"/>
    <property type="molecule type" value="Genomic_DNA"/>
</dbReference>
<evidence type="ECO:0000313" key="3">
    <source>
        <dbReference type="Proteomes" id="UP000664859"/>
    </source>
</evidence>
<dbReference type="Proteomes" id="UP000664859">
    <property type="component" value="Unassembled WGS sequence"/>
</dbReference>
<dbReference type="AlphaFoldDB" id="A0A836CL24"/>
<evidence type="ECO:0000256" key="1">
    <source>
        <dbReference type="SAM" id="MobiDB-lite"/>
    </source>
</evidence>
<feature type="region of interest" description="Disordered" evidence="1">
    <location>
        <begin position="209"/>
        <end position="259"/>
    </location>
</feature>
<accession>A0A836CL24</accession>
<name>A0A836CL24_9STRA</name>
<feature type="compositionally biased region" description="Low complexity" evidence="1">
    <location>
        <begin position="926"/>
        <end position="940"/>
    </location>
</feature>
<dbReference type="OrthoDB" id="10268060at2759"/>
<sequence>MVAPPGCTTGLPAFDLRAANPDHEVKEDLQGVRNAMENWVSSSMAPEGHSKRHLVHMISEGTTLPAVLADFWHAVGSCVDKQRLAPEDRSFRRLHILTAPFCEPLRSYKTMAILDRLLERAAAEGGCQHFMPATDHDGVTVYHNHPRFRNTPPPTVKAYAVRHSPYPSFSLAAHYKAGGGAQARWPLPPAGQEPPLDSMMQQPLRRLAPRPMQPDRSATAGSNSAGGGGGGSGGTPQRSKPEGRRGKKQAPRPDKEWAPRVRVALESAYAKAAVSASDDKVEPRGAAPATSVAVLQATMEWVARVLQEAEDVKETSGYEGTSVSRQLRGAHAHQSALRPDDDACSPPPAHPVRSLARCLQNRGLVSSTVVRRMRSVAAYSVTRSATAEDLFADVWDAVVELTQRAAEAGCAVPQEHEATLDDAGRPPCYSAVVVAPEFDAYCSEGFRRFGEILRSTLDYLPMEDNITIEVFHPEFVTGHDKERDRSAMRRSPWPAIHICFEGARVPDVQESAQRHFTLEVVDELSKIPSAARSCLDSVAAVASPTRLAGDRDAFLHITYQSTDTFYKDEGGRQAHIQEILTTVPVLSQHLETDNNGEVTVRFRIEEVSKNHRSQRFVVMITADTARMRDLPQIEPIKTAPIMVLSKRKDRKRRAEQAGLTWAPTPQAPPAAAAMTAAMQAQQRQAPPVAAAMTAAMQAQQAAGDSGGALDVAALAARRGSLGAAGFALLPQAHLLPNAAAAAAAPAAPPAALMSAAPALALKREASAQHPEGPYTAADLGPLGARAYQMLSDAEQWHMVGVGVNPETGTPDANNPIVKCHVCEAVCIGLVHMHREGCRLRRLLDDCMSVLEAAVPEGGNTGAAVAAAAAAAAAAGAGGGPQSAERRGGSSGGAGVVQQALPVPTLPGSHPAWMNDARGGSGGGGSAAAAAAAQQQQQQQRQHGEFSPASGIHAILHAAAD</sequence>
<feature type="compositionally biased region" description="Gly residues" evidence="1">
    <location>
        <begin position="224"/>
        <end position="234"/>
    </location>
</feature>
<protein>
    <submittedName>
        <fullName evidence="2">Uncharacterized protein</fullName>
    </submittedName>
</protein>
<reference evidence="2" key="1">
    <citation type="submission" date="2021-02" db="EMBL/GenBank/DDBJ databases">
        <title>First Annotated Genome of the Yellow-green Alga Tribonema minus.</title>
        <authorList>
            <person name="Mahan K.M."/>
        </authorList>
    </citation>
    <scope>NUCLEOTIDE SEQUENCE</scope>
    <source>
        <strain evidence="2">UTEX B ZZ1240</strain>
    </source>
</reference>
<gene>
    <name evidence="2" type="ORF">JKP88DRAFT_353126</name>
</gene>
<keyword evidence="3" id="KW-1185">Reference proteome</keyword>
<proteinExistence type="predicted"/>